<protein>
    <recommendedName>
        <fullName evidence="4">Portal protein</fullName>
    </recommendedName>
</protein>
<accession>A0A0P9DH75</accession>
<name>A0A0P9DH75_9CHLR</name>
<dbReference type="EMBL" id="LJCR01000011">
    <property type="protein sequence ID" value="KPV54848.1"/>
    <property type="molecule type" value="Genomic_DNA"/>
</dbReference>
<evidence type="ECO:0000313" key="3">
    <source>
        <dbReference type="Proteomes" id="UP000050509"/>
    </source>
</evidence>
<feature type="compositionally biased region" description="Low complexity" evidence="1">
    <location>
        <begin position="484"/>
        <end position="496"/>
    </location>
</feature>
<feature type="compositionally biased region" description="Acidic residues" evidence="1">
    <location>
        <begin position="506"/>
        <end position="521"/>
    </location>
</feature>
<gene>
    <name evidence="2" type="ORF">SE17_01150</name>
</gene>
<dbReference type="Proteomes" id="UP000050509">
    <property type="component" value="Unassembled WGS sequence"/>
</dbReference>
<keyword evidence="3" id="KW-1185">Reference proteome</keyword>
<reference evidence="2 3" key="1">
    <citation type="submission" date="2015-09" db="EMBL/GenBank/DDBJ databases">
        <title>Draft genome sequence of Kouleothrix aurantiaca JCM 19913.</title>
        <authorList>
            <person name="Hemp J."/>
        </authorList>
    </citation>
    <scope>NUCLEOTIDE SEQUENCE [LARGE SCALE GENOMIC DNA]</scope>
    <source>
        <strain evidence="2 3">COM-B</strain>
    </source>
</reference>
<organism evidence="2 3">
    <name type="scientific">Kouleothrix aurantiaca</name>
    <dbReference type="NCBI Taxonomy" id="186479"/>
    <lineage>
        <taxon>Bacteria</taxon>
        <taxon>Bacillati</taxon>
        <taxon>Chloroflexota</taxon>
        <taxon>Chloroflexia</taxon>
        <taxon>Chloroflexales</taxon>
        <taxon>Roseiflexineae</taxon>
        <taxon>Roseiflexaceae</taxon>
        <taxon>Kouleothrix</taxon>
    </lineage>
</organism>
<dbReference type="AlphaFoldDB" id="A0A0P9DH75"/>
<comment type="caution">
    <text evidence="2">The sequence shown here is derived from an EMBL/GenBank/DDBJ whole genome shotgun (WGS) entry which is preliminary data.</text>
</comment>
<feature type="region of interest" description="Disordered" evidence="1">
    <location>
        <begin position="484"/>
        <end position="521"/>
    </location>
</feature>
<evidence type="ECO:0008006" key="4">
    <source>
        <dbReference type="Google" id="ProtNLM"/>
    </source>
</evidence>
<evidence type="ECO:0000313" key="2">
    <source>
        <dbReference type="EMBL" id="KPV54848.1"/>
    </source>
</evidence>
<sequence>MNYLEAIGYGLRIAGAPSIEPEPIPVERQHPSIPPNSVGARVAMTQSSEHAIGSTFGLFEPTDSETTFHRLDLTDRAMEKMPPWKLLEILVDINPELSSALWTFARSCNPGWDCTVHTSRQETAPKSKHGQEAVDTFLRVLTQLYGSVDIQINRLFIGAFLRGAFYGELVLSDDHRTPIDLATPDPKKARFTEMDDRLRGRIFVLGQYIRGEFVRLDAYPTIRYIPVDPLPGKPYGRPIGAAALFTALFLLSLMRDLKRVVQQQGYPRIDIEIDIDELLKIMPPDMRQDPQAFLEWSQAVIAQIEEAYRRLQPDDAFIHLSNVKVNKNVGTVDSSSLSAVASLIAALERQCVRALKSMPLLLAVQEGTNESQANRQWEIYVAGIKALQHLCENLMEHLLQQALTAQGIVGFVRFRFAELRASELLRDAQVMQIHLQNAWNAYRFGYVDQDTAARMAVGATKADQDEPRYIDGGLATPETIEAKATTADAATDEPATVNDPGVDAAVDSEEQPAAVEESDTA</sequence>
<proteinExistence type="predicted"/>
<evidence type="ECO:0000256" key="1">
    <source>
        <dbReference type="SAM" id="MobiDB-lite"/>
    </source>
</evidence>